<comment type="caution">
    <text evidence="2">The sequence shown here is derived from an EMBL/GenBank/DDBJ whole genome shotgun (WGS) entry which is preliminary data.</text>
</comment>
<protein>
    <recommendedName>
        <fullName evidence="1">DUF6968 domain-containing protein</fullName>
    </recommendedName>
</protein>
<evidence type="ECO:0000313" key="3">
    <source>
        <dbReference type="Proteomes" id="UP000678281"/>
    </source>
</evidence>
<feature type="domain" description="DUF6968" evidence="1">
    <location>
        <begin position="5"/>
        <end position="94"/>
    </location>
</feature>
<dbReference type="RefSeq" id="WP_212659878.1">
    <property type="nucleotide sequence ID" value="NZ_JAGXTP010000003.1"/>
</dbReference>
<reference evidence="2" key="1">
    <citation type="submission" date="2021-04" db="EMBL/GenBank/DDBJ databases">
        <title>Devosia litorisediminis sp. nov., isolated from a sand dune.</title>
        <authorList>
            <person name="Park S."/>
            <person name="Yoon J.-H."/>
        </authorList>
    </citation>
    <scope>NUCLEOTIDE SEQUENCE</scope>
    <source>
        <strain evidence="2">BSSL-BM10</strain>
    </source>
</reference>
<dbReference type="Proteomes" id="UP000678281">
    <property type="component" value="Unassembled WGS sequence"/>
</dbReference>
<dbReference type="InterPro" id="IPR054241">
    <property type="entry name" value="DUF6968"/>
</dbReference>
<sequence length="114" mass="13089">MIIGTRTLTVLTPSGEQPVVIRVFQPVQNGPSWDCHYEIDWPEGRVKSRAMGNDALHAIDMAQQKIGTDLQMSRYHHERTMWWIKPWVGYGFPMPKGARDLLIGDDQKYYGVDS</sequence>
<dbReference type="Pfam" id="PF22302">
    <property type="entry name" value="DUF6968"/>
    <property type="match status" value="1"/>
</dbReference>
<name>A0A942E8W5_9HYPH</name>
<organism evidence="2 3">
    <name type="scientific">Devosia litorisediminis</name>
    <dbReference type="NCBI Taxonomy" id="2829817"/>
    <lineage>
        <taxon>Bacteria</taxon>
        <taxon>Pseudomonadati</taxon>
        <taxon>Pseudomonadota</taxon>
        <taxon>Alphaproteobacteria</taxon>
        <taxon>Hyphomicrobiales</taxon>
        <taxon>Devosiaceae</taxon>
        <taxon>Devosia</taxon>
    </lineage>
</organism>
<evidence type="ECO:0000313" key="2">
    <source>
        <dbReference type="EMBL" id="MBS3850250.1"/>
    </source>
</evidence>
<proteinExistence type="predicted"/>
<accession>A0A942E8W5</accession>
<keyword evidence="3" id="KW-1185">Reference proteome</keyword>
<dbReference type="AlphaFoldDB" id="A0A942E8W5"/>
<dbReference type="EMBL" id="JAGXTP010000003">
    <property type="protein sequence ID" value="MBS3850250.1"/>
    <property type="molecule type" value="Genomic_DNA"/>
</dbReference>
<evidence type="ECO:0000259" key="1">
    <source>
        <dbReference type="Pfam" id="PF22302"/>
    </source>
</evidence>
<gene>
    <name evidence="2" type="ORF">KD146_16240</name>
</gene>